<feature type="signal peptide" evidence="1">
    <location>
        <begin position="1"/>
        <end position="16"/>
    </location>
</feature>
<gene>
    <name evidence="2" type="ORF">PFR001_LOCUS1003</name>
    <name evidence="3" type="ORF">PFR002_LOCUS6427</name>
</gene>
<evidence type="ECO:0000313" key="2">
    <source>
        <dbReference type="EMBL" id="CAH0485299.1"/>
    </source>
</evidence>
<keyword evidence="4" id="KW-1185">Reference proteome</keyword>
<keyword evidence="1" id="KW-0732">Signal</keyword>
<dbReference type="AlphaFoldDB" id="A0AAV0U5I9"/>
<protein>
    <recommendedName>
        <fullName evidence="6">Secreted protein</fullName>
    </recommendedName>
</protein>
<comment type="caution">
    <text evidence="3">The sequence shown here is derived from an EMBL/GenBank/DDBJ whole genome shotgun (WGS) entry which is preliminary data.</text>
</comment>
<sequence>MRLALLAFPALATTSAMRMQTIDENPPTTTCPSVKPSEDEQMLLDAWLDAHQLNEYGCDKSSDTTTLTSNPCGSFESVLAFHPDRPWLPFDKSMMCSSYEQKQIDAWTKENELNPYGDPQGTAYLGGSALFNENTGDSITICEKVRRNQPTCPWLSQFVTLDVMSCNGQTPESQFPGCDQAPGATTLGGVQTPGTQMPVGGQAPGATTPGGGMNV</sequence>
<name>A0AAV0U5I9_9STRA</name>
<organism evidence="3 5">
    <name type="scientific">Peronospora farinosa</name>
    <dbReference type="NCBI Taxonomy" id="134698"/>
    <lineage>
        <taxon>Eukaryota</taxon>
        <taxon>Sar</taxon>
        <taxon>Stramenopiles</taxon>
        <taxon>Oomycota</taxon>
        <taxon>Peronosporomycetes</taxon>
        <taxon>Peronosporales</taxon>
        <taxon>Peronosporaceae</taxon>
        <taxon>Peronospora</taxon>
    </lineage>
</organism>
<proteinExistence type="predicted"/>
<evidence type="ECO:0000256" key="1">
    <source>
        <dbReference type="SAM" id="SignalP"/>
    </source>
</evidence>
<dbReference type="EMBL" id="CAKLBC010000201">
    <property type="protein sequence ID" value="CAH0485299.1"/>
    <property type="molecule type" value="Genomic_DNA"/>
</dbReference>
<reference evidence="2 4" key="1">
    <citation type="submission" date="2021-11" db="EMBL/GenBank/DDBJ databases">
        <authorList>
            <person name="Islam A."/>
            <person name="Islam S."/>
            <person name="Flora M.S."/>
            <person name="Rahman M."/>
            <person name="Ziaur R.M."/>
            <person name="Epstein J.H."/>
            <person name="Hassan M."/>
            <person name="Klassen M."/>
            <person name="Woodard K."/>
            <person name="Webb A."/>
            <person name="Webby R.J."/>
            <person name="El Zowalaty M.E."/>
        </authorList>
    </citation>
    <scope>NUCLEOTIDE SEQUENCE [LARGE SCALE GENOMIC DNA]</scope>
    <source>
        <strain evidence="2">Pf1</strain>
    </source>
</reference>
<dbReference type="EMBL" id="CANTFK010000848">
    <property type="protein sequence ID" value="CAI5730938.1"/>
    <property type="molecule type" value="Genomic_DNA"/>
</dbReference>
<evidence type="ECO:0000313" key="3">
    <source>
        <dbReference type="EMBL" id="CAI5730938.1"/>
    </source>
</evidence>
<reference evidence="3" key="2">
    <citation type="submission" date="2022-12" db="EMBL/GenBank/DDBJ databases">
        <authorList>
            <person name="Webb A."/>
        </authorList>
    </citation>
    <scope>NUCLEOTIDE SEQUENCE</scope>
    <source>
        <strain evidence="3">Pf2</strain>
    </source>
</reference>
<evidence type="ECO:0000313" key="4">
    <source>
        <dbReference type="Proteomes" id="UP001157938"/>
    </source>
</evidence>
<accession>A0AAV0U5I9</accession>
<dbReference type="Proteomes" id="UP001159659">
    <property type="component" value="Unassembled WGS sequence"/>
</dbReference>
<feature type="chain" id="PRO_5043370507" description="Secreted protein" evidence="1">
    <location>
        <begin position="17"/>
        <end position="215"/>
    </location>
</feature>
<evidence type="ECO:0000313" key="5">
    <source>
        <dbReference type="Proteomes" id="UP001159659"/>
    </source>
</evidence>
<dbReference type="Proteomes" id="UP001157938">
    <property type="component" value="Unassembled WGS sequence"/>
</dbReference>
<evidence type="ECO:0008006" key="6">
    <source>
        <dbReference type="Google" id="ProtNLM"/>
    </source>
</evidence>